<dbReference type="CDD" id="cd24068">
    <property type="entry name" value="ASKHA_NBD_ROK_FnNanK-like"/>
    <property type="match status" value="1"/>
</dbReference>
<keyword evidence="7" id="KW-0067">ATP-binding</keyword>
<dbReference type="Pfam" id="PF00480">
    <property type="entry name" value="ROK"/>
    <property type="match status" value="1"/>
</dbReference>
<dbReference type="GO" id="GO:0004340">
    <property type="term" value="F:glucokinase activity"/>
    <property type="evidence" value="ECO:0007669"/>
    <property type="project" value="UniProtKB-EC"/>
</dbReference>
<evidence type="ECO:0000256" key="1">
    <source>
        <dbReference type="ARBA" id="ARBA00006479"/>
    </source>
</evidence>
<dbReference type="InterPro" id="IPR004654">
    <property type="entry name" value="ROK_glcA"/>
</dbReference>
<evidence type="ECO:0000256" key="9">
    <source>
        <dbReference type="SAM" id="Phobius"/>
    </source>
</evidence>
<dbReference type="EMBL" id="PVXM01000049">
    <property type="protein sequence ID" value="PRR70209.1"/>
    <property type="molecule type" value="Genomic_DNA"/>
</dbReference>
<gene>
    <name evidence="10" type="primary">glcK</name>
    <name evidence="10" type="ORF">MOHU_20000</name>
</gene>
<organism evidence="10 11">
    <name type="scientific">Neomoorella humiferrea</name>
    <dbReference type="NCBI Taxonomy" id="676965"/>
    <lineage>
        <taxon>Bacteria</taxon>
        <taxon>Bacillati</taxon>
        <taxon>Bacillota</taxon>
        <taxon>Clostridia</taxon>
        <taxon>Neomoorellales</taxon>
        <taxon>Neomoorellaceae</taxon>
        <taxon>Neomoorella</taxon>
    </lineage>
</organism>
<dbReference type="GO" id="GO:0006096">
    <property type="term" value="P:glycolytic process"/>
    <property type="evidence" value="ECO:0007669"/>
    <property type="project" value="InterPro"/>
</dbReference>
<dbReference type="Proteomes" id="UP000238415">
    <property type="component" value="Unassembled WGS sequence"/>
</dbReference>
<dbReference type="Gene3D" id="3.30.420.40">
    <property type="match status" value="2"/>
</dbReference>
<evidence type="ECO:0000313" key="11">
    <source>
        <dbReference type="Proteomes" id="UP000238415"/>
    </source>
</evidence>
<evidence type="ECO:0000256" key="6">
    <source>
        <dbReference type="ARBA" id="ARBA00022777"/>
    </source>
</evidence>
<dbReference type="NCBIfam" id="TIGR00744">
    <property type="entry name" value="ROK_glcA_fam"/>
    <property type="match status" value="1"/>
</dbReference>
<feature type="transmembrane region" description="Helical" evidence="9">
    <location>
        <begin position="157"/>
        <end position="178"/>
    </location>
</feature>
<comment type="similarity">
    <text evidence="1">Belongs to the ROK (NagC/XylR) family.</text>
</comment>
<proteinExistence type="inferred from homology"/>
<keyword evidence="6 10" id="KW-0418">Kinase</keyword>
<evidence type="ECO:0000256" key="8">
    <source>
        <dbReference type="ARBA" id="ARBA00032386"/>
    </source>
</evidence>
<keyword evidence="4 10" id="KW-0808">Transferase</keyword>
<dbReference type="EC" id="2.7.1.2" evidence="2"/>
<sequence length="339" mass="35569">MARNFKYHVYFRQYNDEILQKWKGRVKLCLLGIDLGGTTIKAGLVDLEGQLLVKAQVPTGAGDGAAAVLGRIGALTDELCRRLGITRKDLKGIGIGVPGSVEGEKGLVRLAPNLFWRDFPLGEELSARLGLPVAVDNDAHVAALGEMWRGAGRGLQSLLMITVGTGIGSALIINGYVWRGFFGYGAEMGHVKMLPDGPLCHCGGRGCLETLASATAMVRRFREYLAAGRISRLQDAPGLGAREILAAAAGGDELCLQVVDEAASFLGRALANAALIVGPEAVIIGGGPVQAGEVFLAPVRSYLTEALGAWQIRPLPVVAAGLRNDAGIIGAARLALQLT</sequence>
<dbReference type="InterPro" id="IPR049874">
    <property type="entry name" value="ROK_cs"/>
</dbReference>
<protein>
    <recommendedName>
        <fullName evidence="3">Glucokinase</fullName>
        <ecNumber evidence="2">2.7.1.2</ecNumber>
    </recommendedName>
    <alternativeName>
        <fullName evidence="8">Glucose kinase</fullName>
    </alternativeName>
</protein>
<keyword evidence="9" id="KW-0472">Membrane</keyword>
<dbReference type="AlphaFoldDB" id="A0A2T0AMW3"/>
<keyword evidence="9" id="KW-0812">Transmembrane</keyword>
<dbReference type="InterPro" id="IPR043129">
    <property type="entry name" value="ATPase_NBD"/>
</dbReference>
<evidence type="ECO:0000313" key="10">
    <source>
        <dbReference type="EMBL" id="PRR70209.1"/>
    </source>
</evidence>
<keyword evidence="11" id="KW-1185">Reference proteome</keyword>
<dbReference type="GO" id="GO:0005737">
    <property type="term" value="C:cytoplasm"/>
    <property type="evidence" value="ECO:0007669"/>
    <property type="project" value="InterPro"/>
</dbReference>
<comment type="caution">
    <text evidence="10">The sequence shown here is derived from an EMBL/GenBank/DDBJ whole genome shotgun (WGS) entry which is preliminary data.</text>
</comment>
<evidence type="ECO:0000256" key="7">
    <source>
        <dbReference type="ARBA" id="ARBA00022840"/>
    </source>
</evidence>
<evidence type="ECO:0000256" key="4">
    <source>
        <dbReference type="ARBA" id="ARBA00022679"/>
    </source>
</evidence>
<reference evidence="10 11" key="1">
    <citation type="submission" date="2018-03" db="EMBL/GenBank/DDBJ databases">
        <title>Genome sequence of Moorella humiferrea DSM 23265.</title>
        <authorList>
            <person name="Poehlein A."/>
            <person name="Daniel R."/>
        </authorList>
    </citation>
    <scope>NUCLEOTIDE SEQUENCE [LARGE SCALE GENOMIC DNA]</scope>
    <source>
        <strain evidence="10 11">DSM 23265</strain>
    </source>
</reference>
<dbReference type="PANTHER" id="PTHR18964:SF149">
    <property type="entry name" value="BIFUNCTIONAL UDP-N-ACETYLGLUCOSAMINE 2-EPIMERASE_N-ACETYLMANNOSAMINE KINASE"/>
    <property type="match status" value="1"/>
</dbReference>
<accession>A0A2T0AMW3</accession>
<keyword evidence="9" id="KW-1133">Transmembrane helix</keyword>
<dbReference type="PANTHER" id="PTHR18964">
    <property type="entry name" value="ROK (REPRESSOR, ORF, KINASE) FAMILY"/>
    <property type="match status" value="1"/>
</dbReference>
<dbReference type="GO" id="GO:0005524">
    <property type="term" value="F:ATP binding"/>
    <property type="evidence" value="ECO:0007669"/>
    <property type="project" value="UniProtKB-KW"/>
</dbReference>
<dbReference type="SUPFAM" id="SSF53067">
    <property type="entry name" value="Actin-like ATPase domain"/>
    <property type="match status" value="1"/>
</dbReference>
<evidence type="ECO:0000256" key="2">
    <source>
        <dbReference type="ARBA" id="ARBA00012323"/>
    </source>
</evidence>
<dbReference type="InterPro" id="IPR000600">
    <property type="entry name" value="ROK"/>
</dbReference>
<dbReference type="PROSITE" id="PS01125">
    <property type="entry name" value="ROK"/>
    <property type="match status" value="1"/>
</dbReference>
<keyword evidence="5" id="KW-0547">Nucleotide-binding</keyword>
<name>A0A2T0AMW3_9FIRM</name>
<evidence type="ECO:0000256" key="5">
    <source>
        <dbReference type="ARBA" id="ARBA00022741"/>
    </source>
</evidence>
<evidence type="ECO:0000256" key="3">
    <source>
        <dbReference type="ARBA" id="ARBA00014701"/>
    </source>
</evidence>